<keyword evidence="8" id="KW-0807">Transducer</keyword>
<keyword evidence="3 10" id="KW-0812">Transmembrane</keyword>
<dbReference type="CDD" id="cd14973">
    <property type="entry name" value="7tmA_Mrgpr"/>
    <property type="match status" value="1"/>
</dbReference>
<feature type="transmembrane region" description="Helical" evidence="10">
    <location>
        <begin position="74"/>
        <end position="98"/>
    </location>
</feature>
<feature type="transmembrane region" description="Helical" evidence="10">
    <location>
        <begin position="152"/>
        <end position="175"/>
    </location>
</feature>
<reference evidence="13" key="1">
    <citation type="submission" date="2018-12" db="EMBL/GenBank/DDBJ databases">
        <authorList>
            <person name="Yazar S."/>
        </authorList>
    </citation>
    <scope>NUCLEOTIDE SEQUENCE [LARGE SCALE GENOMIC DNA]</scope>
</reference>
<dbReference type="PANTHER" id="PTHR11334">
    <property type="entry name" value="MAS-RELATED G-PROTEIN COUPLED RECEPTOR"/>
    <property type="match status" value="1"/>
</dbReference>
<evidence type="ECO:0000256" key="4">
    <source>
        <dbReference type="ARBA" id="ARBA00022989"/>
    </source>
</evidence>
<dbReference type="Gene3D" id="1.20.1070.10">
    <property type="entry name" value="Rhodopsin 7-helix transmembrane proteins"/>
    <property type="match status" value="1"/>
</dbReference>
<keyword evidence="5" id="KW-0297">G-protein coupled receptor</keyword>
<dbReference type="GO" id="GO:0004930">
    <property type="term" value="F:G protein-coupled receptor activity"/>
    <property type="evidence" value="ECO:0007669"/>
    <property type="project" value="UniProtKB-KW"/>
</dbReference>
<evidence type="ECO:0000313" key="13">
    <source>
        <dbReference type="Proteomes" id="UP000314987"/>
    </source>
</evidence>
<feature type="transmembrane region" description="Helical" evidence="10">
    <location>
        <begin position="41"/>
        <end position="62"/>
    </location>
</feature>
<reference evidence="12" key="2">
    <citation type="submission" date="2025-08" db="UniProtKB">
        <authorList>
            <consortium name="Ensembl"/>
        </authorList>
    </citation>
    <scope>IDENTIFICATION</scope>
</reference>
<dbReference type="FunFam" id="1.20.1070.10:FF:000193">
    <property type="entry name" value="Mas-related G-protein coupled receptor member E"/>
    <property type="match status" value="1"/>
</dbReference>
<proteinExistence type="inferred from homology"/>
<keyword evidence="2" id="KW-1003">Cell membrane</keyword>
<dbReference type="PANTHER" id="PTHR11334:SF29">
    <property type="entry name" value="MAS-RELATED G-PROTEIN COUPLED RECEPTOR MEMBER X2"/>
    <property type="match status" value="1"/>
</dbReference>
<evidence type="ECO:0000256" key="5">
    <source>
        <dbReference type="ARBA" id="ARBA00023040"/>
    </source>
</evidence>
<comment type="subcellular location">
    <subcellularLocation>
        <location evidence="1">Cell membrane</location>
        <topology evidence="1">Multi-pass membrane protein</topology>
    </subcellularLocation>
</comment>
<dbReference type="Proteomes" id="UP000314987">
    <property type="component" value="Unassembled WGS sequence"/>
</dbReference>
<keyword evidence="7" id="KW-0675">Receptor</keyword>
<dbReference type="PRINTS" id="PR02108">
    <property type="entry name" value="MRGPCRFAMILY"/>
</dbReference>
<evidence type="ECO:0000256" key="2">
    <source>
        <dbReference type="ARBA" id="ARBA00022475"/>
    </source>
</evidence>
<evidence type="ECO:0000259" key="11">
    <source>
        <dbReference type="PROSITE" id="PS50262"/>
    </source>
</evidence>
<organism evidence="12 13">
    <name type="scientific">Vombatus ursinus</name>
    <name type="common">Common wombat</name>
    <dbReference type="NCBI Taxonomy" id="29139"/>
    <lineage>
        <taxon>Eukaryota</taxon>
        <taxon>Metazoa</taxon>
        <taxon>Chordata</taxon>
        <taxon>Craniata</taxon>
        <taxon>Vertebrata</taxon>
        <taxon>Euteleostomi</taxon>
        <taxon>Mammalia</taxon>
        <taxon>Metatheria</taxon>
        <taxon>Diprotodontia</taxon>
        <taxon>Vombatidae</taxon>
        <taxon>Vombatus</taxon>
    </lineage>
</organism>
<dbReference type="SUPFAM" id="SSF81321">
    <property type="entry name" value="Family A G protein-coupled receptor-like"/>
    <property type="match status" value="1"/>
</dbReference>
<dbReference type="PROSITE" id="PS50262">
    <property type="entry name" value="G_PROTEIN_RECEP_F1_2"/>
    <property type="match status" value="1"/>
</dbReference>
<dbReference type="AlphaFoldDB" id="A0A4X2L531"/>
<dbReference type="OMA" id="ESEAFAW"/>
<feature type="transmembrane region" description="Helical" evidence="10">
    <location>
        <begin position="221"/>
        <end position="248"/>
    </location>
</feature>
<dbReference type="GO" id="GO:0005886">
    <property type="term" value="C:plasma membrane"/>
    <property type="evidence" value="ECO:0007669"/>
    <property type="project" value="UniProtKB-SubCell"/>
</dbReference>
<protein>
    <recommendedName>
        <fullName evidence="11">G-protein coupled receptors family 1 profile domain-containing protein</fullName>
    </recommendedName>
</protein>
<keyword evidence="6 10" id="KW-0472">Membrane</keyword>
<dbReference type="PRINTS" id="PR00237">
    <property type="entry name" value="GPCRRHODOPSN"/>
</dbReference>
<dbReference type="InterPro" id="IPR017452">
    <property type="entry name" value="GPCR_Rhodpsn_7TM"/>
</dbReference>
<evidence type="ECO:0000256" key="3">
    <source>
        <dbReference type="ARBA" id="ARBA00022692"/>
    </source>
</evidence>
<dbReference type="InterPro" id="IPR026234">
    <property type="entry name" value="MRGPCRFAMILY"/>
</dbReference>
<comment type="similarity">
    <text evidence="9">Belongs to the G-protein coupled receptor 1 family. Mas subfamily.</text>
</comment>
<evidence type="ECO:0000256" key="10">
    <source>
        <dbReference type="SAM" id="Phobius"/>
    </source>
</evidence>
<reference evidence="12" key="3">
    <citation type="submission" date="2025-09" db="UniProtKB">
        <authorList>
            <consortium name="Ensembl"/>
        </authorList>
    </citation>
    <scope>IDENTIFICATION</scope>
</reference>
<dbReference type="Ensembl" id="ENSVURT00010019045.1">
    <property type="protein sequence ID" value="ENSVURP00010016755.1"/>
    <property type="gene ID" value="ENSVURG00010012832.1"/>
</dbReference>
<keyword evidence="4 10" id="KW-1133">Transmembrane helix</keyword>
<sequence>KGEASLGFLGLGPNAMATILNETRVFGTEVPGEFDLVNWVRILSLVIVSVGLVGNSLVLWLLGFRIPRNPFSIYILNLAGADTLFLCGQFALSIHGFLEYLRLSVMGLLYVTSTSYTAGLSLLAAISTQRCVAVLFPIWYRCHHTKHTSAAVCAVLWALASLLWLSLFFFCTSWYNSHLCYAVPRVLVVWFFLLTCVLCVSSLTLLLRVQCSSQRRQPSRLYLLVLLTVLVFLLCGLAPGIEIIMLLFDVMFKPLWLPMILACVNSSANPFIYFFLGSQRHKRRREPLRVVLQRAMADDQETKCSDTEPRK</sequence>
<dbReference type="Pfam" id="PF00001">
    <property type="entry name" value="7tm_1"/>
    <property type="match status" value="1"/>
</dbReference>
<accession>A0A4X2L531</accession>
<evidence type="ECO:0000313" key="12">
    <source>
        <dbReference type="Ensembl" id="ENSVURP00010016755.1"/>
    </source>
</evidence>
<keyword evidence="13" id="KW-1185">Reference proteome</keyword>
<evidence type="ECO:0000256" key="1">
    <source>
        <dbReference type="ARBA" id="ARBA00004651"/>
    </source>
</evidence>
<feature type="transmembrane region" description="Helical" evidence="10">
    <location>
        <begin position="254"/>
        <end position="276"/>
    </location>
</feature>
<evidence type="ECO:0000256" key="8">
    <source>
        <dbReference type="ARBA" id="ARBA00023224"/>
    </source>
</evidence>
<feature type="transmembrane region" description="Helical" evidence="10">
    <location>
        <begin position="187"/>
        <end position="209"/>
    </location>
</feature>
<evidence type="ECO:0000256" key="7">
    <source>
        <dbReference type="ARBA" id="ARBA00023170"/>
    </source>
</evidence>
<evidence type="ECO:0000256" key="9">
    <source>
        <dbReference type="ARBA" id="ARBA00061394"/>
    </source>
</evidence>
<name>A0A4X2L531_VOMUR</name>
<feature type="domain" description="G-protein coupled receptors family 1 profile" evidence="11">
    <location>
        <begin position="54"/>
        <end position="273"/>
    </location>
</feature>
<evidence type="ECO:0000256" key="6">
    <source>
        <dbReference type="ARBA" id="ARBA00023136"/>
    </source>
</evidence>
<dbReference type="STRING" id="29139.ENSVURP00010016755"/>
<dbReference type="GeneTree" id="ENSGT01030000234639"/>
<dbReference type="InterPro" id="IPR000276">
    <property type="entry name" value="GPCR_Rhodpsn"/>
</dbReference>